<dbReference type="AlphaFoldDB" id="A0ABD3NH70"/>
<dbReference type="PROSITE" id="PS50195">
    <property type="entry name" value="PX"/>
    <property type="match status" value="1"/>
</dbReference>
<feature type="region of interest" description="Disordered" evidence="1">
    <location>
        <begin position="1"/>
        <end position="72"/>
    </location>
</feature>
<dbReference type="SUPFAM" id="SSF64268">
    <property type="entry name" value="PX domain"/>
    <property type="match status" value="1"/>
</dbReference>
<feature type="compositionally biased region" description="Low complexity" evidence="1">
    <location>
        <begin position="9"/>
        <end position="19"/>
    </location>
</feature>
<gene>
    <name evidence="3" type="ORF">ACHAW5_007302</name>
</gene>
<protein>
    <recommendedName>
        <fullName evidence="2">PX domain-containing protein</fullName>
    </recommendedName>
</protein>
<keyword evidence="4" id="KW-1185">Reference proteome</keyword>
<organism evidence="3 4">
    <name type="scientific">Stephanodiscus triporus</name>
    <dbReference type="NCBI Taxonomy" id="2934178"/>
    <lineage>
        <taxon>Eukaryota</taxon>
        <taxon>Sar</taxon>
        <taxon>Stramenopiles</taxon>
        <taxon>Ochrophyta</taxon>
        <taxon>Bacillariophyta</taxon>
        <taxon>Coscinodiscophyceae</taxon>
        <taxon>Thalassiosirophycidae</taxon>
        <taxon>Stephanodiscales</taxon>
        <taxon>Stephanodiscaceae</taxon>
        <taxon>Stephanodiscus</taxon>
    </lineage>
</organism>
<accession>A0ABD3NH70</accession>
<dbReference type="Gene3D" id="1.20.1270.60">
    <property type="entry name" value="Arfaptin homology (AH) domain/BAR domain"/>
    <property type="match status" value="1"/>
</dbReference>
<dbReference type="Pfam" id="PF00787">
    <property type="entry name" value="PX"/>
    <property type="match status" value="1"/>
</dbReference>
<dbReference type="InterPro" id="IPR027267">
    <property type="entry name" value="AH/BAR_dom_sf"/>
</dbReference>
<dbReference type="InterPro" id="IPR036871">
    <property type="entry name" value="PX_dom_sf"/>
</dbReference>
<feature type="domain" description="PX" evidence="2">
    <location>
        <begin position="88"/>
        <end position="229"/>
    </location>
</feature>
<feature type="compositionally biased region" description="Gly residues" evidence="1">
    <location>
        <begin position="26"/>
        <end position="36"/>
    </location>
</feature>
<evidence type="ECO:0000313" key="4">
    <source>
        <dbReference type="Proteomes" id="UP001530315"/>
    </source>
</evidence>
<name>A0ABD3NH70_9STRA</name>
<evidence type="ECO:0000313" key="3">
    <source>
        <dbReference type="EMBL" id="KAL3774884.1"/>
    </source>
</evidence>
<dbReference type="Gene3D" id="3.30.1520.10">
    <property type="entry name" value="Phox-like domain"/>
    <property type="match status" value="1"/>
</dbReference>
<dbReference type="PANTHER" id="PTHR10555">
    <property type="entry name" value="SORTING NEXIN"/>
    <property type="match status" value="1"/>
</dbReference>
<feature type="region of interest" description="Disordered" evidence="1">
    <location>
        <begin position="118"/>
        <end position="145"/>
    </location>
</feature>
<dbReference type="Proteomes" id="UP001530315">
    <property type="component" value="Unassembled WGS sequence"/>
</dbReference>
<dbReference type="InterPro" id="IPR001683">
    <property type="entry name" value="PX_dom"/>
</dbReference>
<sequence>MHVGHDVDVGGVAAPTSTSHPPPPQGVGGGGGGGIGSRYHRAGSSITNDYYHHHGNNNGNNNPFPPRPPGAIADYVPPAPFDPLYGRVTVSDPMLIQGTGLFAGPPHWTYLVTVYSKSNNARPDDDPRRRRREEQSPQEQPVSAVRRRFRHFVALEDRLRQSVPGAILPPRPEKHPGRAIEEAAARQSSDFAQQRATELGSYMNSLVEHPHAGPSPELKLFLLLQDHIGTAWPEVSSSALTRMTAVGTATVERLAETVDGVLSELGTAQQVAAGEDSADILALAAYEGRRIGAVSSSVPKVEGAVSLTRERGDRLGAAGLELSKLAKDVGWCDRDLAAPVEVLSGALLRSGRRTKRLGLELGAAIAPFAVQYRTCKYEQMAFADRRAALKRRTEARARADGRAARLMMNHTSMQSLGRLNSLERMETEAAMYDEMATEASREADEVASRIQSEVGRIASIRVREWDASMKVIASGMKESCAENACIWESALEAFRREFPDCPEITSLRGDV</sequence>
<dbReference type="SMART" id="SM00312">
    <property type="entry name" value="PX"/>
    <property type="match status" value="1"/>
</dbReference>
<dbReference type="EMBL" id="JALLAZ020001442">
    <property type="protein sequence ID" value="KAL3774884.1"/>
    <property type="molecule type" value="Genomic_DNA"/>
</dbReference>
<evidence type="ECO:0000256" key="1">
    <source>
        <dbReference type="SAM" id="MobiDB-lite"/>
    </source>
</evidence>
<evidence type="ECO:0000259" key="2">
    <source>
        <dbReference type="PROSITE" id="PS50195"/>
    </source>
</evidence>
<dbReference type="PANTHER" id="PTHR10555:SF170">
    <property type="entry name" value="FI18122P1"/>
    <property type="match status" value="1"/>
</dbReference>
<feature type="compositionally biased region" description="Basic and acidic residues" evidence="1">
    <location>
        <begin position="122"/>
        <end position="135"/>
    </location>
</feature>
<proteinExistence type="predicted"/>
<comment type="caution">
    <text evidence="3">The sequence shown here is derived from an EMBL/GenBank/DDBJ whole genome shotgun (WGS) entry which is preliminary data.</text>
</comment>
<reference evidence="3 4" key="1">
    <citation type="submission" date="2024-10" db="EMBL/GenBank/DDBJ databases">
        <title>Updated reference genomes for cyclostephanoid diatoms.</title>
        <authorList>
            <person name="Roberts W.R."/>
            <person name="Alverson A.J."/>
        </authorList>
    </citation>
    <scope>NUCLEOTIDE SEQUENCE [LARGE SCALE GENOMIC DNA]</scope>
    <source>
        <strain evidence="3 4">AJA276-08</strain>
    </source>
</reference>